<evidence type="ECO:0000256" key="3">
    <source>
        <dbReference type="ARBA" id="ARBA00023274"/>
    </source>
</evidence>
<dbReference type="PROSITE" id="PS00358">
    <property type="entry name" value="RIBOSOMAL_L5"/>
    <property type="match status" value="1"/>
</dbReference>
<proteinExistence type="inferred from homology"/>
<dbReference type="GO" id="GO:1990904">
    <property type="term" value="C:ribonucleoprotein complex"/>
    <property type="evidence" value="ECO:0007669"/>
    <property type="project" value="UniProtKB-KW"/>
</dbReference>
<evidence type="ECO:0000259" key="7">
    <source>
        <dbReference type="Pfam" id="PF00281"/>
    </source>
</evidence>
<dbReference type="InterPro" id="IPR020929">
    <property type="entry name" value="Ribosomal_uL5_CS"/>
</dbReference>
<dbReference type="InterPro" id="IPR031309">
    <property type="entry name" value="Ribosomal_uL5_C"/>
</dbReference>
<dbReference type="STRING" id="595434.RISK_000248"/>
<evidence type="ECO:0000256" key="6">
    <source>
        <dbReference type="RuleBase" id="RU003930"/>
    </source>
</evidence>
<dbReference type="FunFam" id="3.30.1440.10:FF:000001">
    <property type="entry name" value="50S ribosomal protein L5"/>
    <property type="match status" value="1"/>
</dbReference>
<evidence type="ECO:0000256" key="1">
    <source>
        <dbReference type="ARBA" id="ARBA00008553"/>
    </source>
</evidence>
<dbReference type="HAMAP" id="MF_01333_B">
    <property type="entry name" value="Ribosomal_uL5_B"/>
    <property type="match status" value="1"/>
</dbReference>
<dbReference type="GO" id="GO:0000049">
    <property type="term" value="F:tRNA binding"/>
    <property type="evidence" value="ECO:0007669"/>
    <property type="project" value="UniProtKB-UniRule"/>
</dbReference>
<evidence type="ECO:0000256" key="5">
    <source>
        <dbReference type="HAMAP-Rule" id="MF_01333"/>
    </source>
</evidence>
<dbReference type="Proteomes" id="UP000036367">
    <property type="component" value="Unassembled WGS sequence"/>
</dbReference>
<keyword evidence="3 5" id="KW-0687">Ribonucleoprotein</keyword>
<dbReference type="GO" id="GO:0005840">
    <property type="term" value="C:ribosome"/>
    <property type="evidence" value="ECO:0007669"/>
    <property type="project" value="UniProtKB-KW"/>
</dbReference>
<dbReference type="InterPro" id="IPR020930">
    <property type="entry name" value="Ribosomal_uL5_bac-type"/>
</dbReference>
<dbReference type="OrthoDB" id="9806626at2"/>
<gene>
    <name evidence="5" type="primary">rplE</name>
    <name evidence="9" type="ORF">RISK_000248</name>
</gene>
<keyword evidence="5" id="KW-0820">tRNA-binding</keyword>
<comment type="caution">
    <text evidence="9">The sequence shown here is derived from an EMBL/GenBank/DDBJ whole genome shotgun (WGS) entry which is preliminary data.</text>
</comment>
<comment type="subunit">
    <text evidence="5">Part of the 50S ribosomal subunit; part of the 5S rRNA/L5/L18/L25 subcomplex. Contacts the 5S rRNA and the P site tRNA. Forms a bridge to the 30S subunit in the 70S ribosome.</text>
</comment>
<organism evidence="9 10">
    <name type="scientific">Rhodopirellula islandica</name>
    <dbReference type="NCBI Taxonomy" id="595434"/>
    <lineage>
        <taxon>Bacteria</taxon>
        <taxon>Pseudomonadati</taxon>
        <taxon>Planctomycetota</taxon>
        <taxon>Planctomycetia</taxon>
        <taxon>Pirellulales</taxon>
        <taxon>Pirellulaceae</taxon>
        <taxon>Rhodopirellula</taxon>
    </lineage>
</organism>
<dbReference type="GO" id="GO:0019843">
    <property type="term" value="F:rRNA binding"/>
    <property type="evidence" value="ECO:0007669"/>
    <property type="project" value="UniProtKB-UniRule"/>
</dbReference>
<dbReference type="PANTHER" id="PTHR11994">
    <property type="entry name" value="60S RIBOSOMAL PROTEIN L11-RELATED"/>
    <property type="match status" value="1"/>
</dbReference>
<sequence length="193" mass="21829">MSSYIPRMQQRYDESVRAAMTETYGYKNVHQVPRLLKISMNMGVGAAVGDKKVLDLAIDSMTQISGQKPVTTIARKSIAGFRLREGMPIGCMVTIRRQRMYEFLDRMVSIVLPRVRDFRGISRKAFDGNGNYTLGLNEQLVFPELNPDKFIRPQGMNVSFVTSANTDDEARELLRLFGMPFKQPKEKEQAGAA</sequence>
<accession>A0A0J1BMI1</accession>
<dbReference type="PIRSF" id="PIRSF002161">
    <property type="entry name" value="Ribosomal_L5"/>
    <property type="match status" value="1"/>
</dbReference>
<dbReference type="Pfam" id="PF00281">
    <property type="entry name" value="Ribosomal_L5"/>
    <property type="match status" value="1"/>
</dbReference>
<dbReference type="AlphaFoldDB" id="A0A0J1BMI1"/>
<dbReference type="PATRIC" id="fig|595434.4.peg.235"/>
<reference evidence="9" key="1">
    <citation type="submission" date="2015-05" db="EMBL/GenBank/DDBJ databases">
        <title>Permanent draft genome of Rhodopirellula islandicus K833.</title>
        <authorList>
            <person name="Kizina J."/>
            <person name="Richter M."/>
            <person name="Glockner F.O."/>
            <person name="Harder J."/>
        </authorList>
    </citation>
    <scope>NUCLEOTIDE SEQUENCE [LARGE SCALE GENOMIC DNA]</scope>
    <source>
        <strain evidence="9">K833</strain>
    </source>
</reference>
<name>A0A0J1BMI1_RHOIS</name>
<evidence type="ECO:0000256" key="2">
    <source>
        <dbReference type="ARBA" id="ARBA00022980"/>
    </source>
</evidence>
<feature type="domain" description="Large ribosomal subunit protein uL5 N-terminal" evidence="7">
    <location>
        <begin position="28"/>
        <end position="84"/>
    </location>
</feature>
<dbReference type="NCBIfam" id="NF000585">
    <property type="entry name" value="PRK00010.1"/>
    <property type="match status" value="1"/>
</dbReference>
<keyword evidence="2 5" id="KW-0689">Ribosomal protein</keyword>
<keyword evidence="5" id="KW-0699">rRNA-binding</keyword>
<evidence type="ECO:0000256" key="4">
    <source>
        <dbReference type="ARBA" id="ARBA00035245"/>
    </source>
</evidence>
<comment type="similarity">
    <text evidence="1 5 6">Belongs to the universal ribosomal protein uL5 family.</text>
</comment>
<evidence type="ECO:0000313" key="9">
    <source>
        <dbReference type="EMBL" id="KLU07731.1"/>
    </source>
</evidence>
<dbReference type="SUPFAM" id="SSF55282">
    <property type="entry name" value="RL5-like"/>
    <property type="match status" value="1"/>
</dbReference>
<dbReference type="EMBL" id="LECT01000003">
    <property type="protein sequence ID" value="KLU07731.1"/>
    <property type="molecule type" value="Genomic_DNA"/>
</dbReference>
<evidence type="ECO:0000259" key="8">
    <source>
        <dbReference type="Pfam" id="PF00673"/>
    </source>
</evidence>
<dbReference type="Gene3D" id="3.30.1440.10">
    <property type="match status" value="1"/>
</dbReference>
<comment type="function">
    <text evidence="5">This is 1 of the proteins that bind and probably mediate the attachment of the 5S RNA into the large ribosomal subunit, where it forms part of the central protuberance. In the 70S ribosome it contacts protein S13 of the 30S subunit (bridge B1b), connecting the 2 subunits; this bridge is implicated in subunit movement. Contacts the P site tRNA; the 5S rRNA and some of its associated proteins might help stabilize positioning of ribosome-bound tRNAs.</text>
</comment>
<dbReference type="InterPro" id="IPR002132">
    <property type="entry name" value="Ribosomal_uL5"/>
</dbReference>
<dbReference type="InterPro" id="IPR031310">
    <property type="entry name" value="Ribosomal_uL5_N"/>
</dbReference>
<dbReference type="Pfam" id="PF00673">
    <property type="entry name" value="Ribosomal_L5_C"/>
    <property type="match status" value="1"/>
</dbReference>
<keyword evidence="5" id="KW-0694">RNA-binding</keyword>
<dbReference type="GO" id="GO:0003735">
    <property type="term" value="F:structural constituent of ribosome"/>
    <property type="evidence" value="ECO:0007669"/>
    <property type="project" value="InterPro"/>
</dbReference>
<feature type="domain" description="Large ribosomal subunit protein uL5 C-terminal" evidence="8">
    <location>
        <begin position="88"/>
        <end position="181"/>
    </location>
</feature>
<evidence type="ECO:0000313" key="10">
    <source>
        <dbReference type="Proteomes" id="UP000036367"/>
    </source>
</evidence>
<keyword evidence="10" id="KW-1185">Reference proteome</keyword>
<protein>
    <recommendedName>
        <fullName evidence="4 5">Large ribosomal subunit protein uL5</fullName>
    </recommendedName>
</protein>
<dbReference type="GO" id="GO:0006412">
    <property type="term" value="P:translation"/>
    <property type="evidence" value="ECO:0007669"/>
    <property type="project" value="UniProtKB-UniRule"/>
</dbReference>
<dbReference type="InterPro" id="IPR022803">
    <property type="entry name" value="Ribosomal_uL5_dom_sf"/>
</dbReference>